<dbReference type="KEGG" id="bgd:bgla_1g15710"/>
<proteinExistence type="inferred from homology"/>
<dbReference type="Gene3D" id="3.10.560.10">
    <property type="entry name" value="Outer membrane lipoprotein wza domain like"/>
    <property type="match status" value="2"/>
</dbReference>
<keyword evidence="14" id="KW-0449">Lipoprotein</keyword>
<evidence type="ECO:0000256" key="10">
    <source>
        <dbReference type="ARBA" id="ARBA00023114"/>
    </source>
</evidence>
<evidence type="ECO:0000256" key="2">
    <source>
        <dbReference type="ARBA" id="ARBA00009450"/>
    </source>
</evidence>
<feature type="domain" description="Polysaccharide export protein N-terminal" evidence="15">
    <location>
        <begin position="100"/>
        <end position="207"/>
    </location>
</feature>
<dbReference type="AlphaFoldDB" id="F2LDC2"/>
<comment type="similarity">
    <text evidence="2">Belongs to the BexD/CtrA/VexA family.</text>
</comment>
<keyword evidence="7" id="KW-0732">Signal</keyword>
<dbReference type="eggNOG" id="COG1596">
    <property type="taxonomic scope" value="Bacteria"/>
</dbReference>
<evidence type="ECO:0000256" key="11">
    <source>
        <dbReference type="ARBA" id="ARBA00023136"/>
    </source>
</evidence>
<accession>F2LDC2</accession>
<name>F2LDC2_BURGS</name>
<dbReference type="PANTHER" id="PTHR33619">
    <property type="entry name" value="POLYSACCHARIDE EXPORT PROTEIN GFCE-RELATED"/>
    <property type="match status" value="1"/>
</dbReference>
<dbReference type="EMBL" id="CP002599">
    <property type="protein sequence ID" value="AEA60225.1"/>
    <property type="molecule type" value="Genomic_DNA"/>
</dbReference>
<evidence type="ECO:0000256" key="14">
    <source>
        <dbReference type="ARBA" id="ARBA00023288"/>
    </source>
</evidence>
<evidence type="ECO:0000259" key="15">
    <source>
        <dbReference type="Pfam" id="PF02563"/>
    </source>
</evidence>
<evidence type="ECO:0000256" key="9">
    <source>
        <dbReference type="ARBA" id="ARBA00023065"/>
    </source>
</evidence>
<dbReference type="Pfam" id="PF02563">
    <property type="entry name" value="Poly_export"/>
    <property type="match status" value="1"/>
</dbReference>
<dbReference type="Proteomes" id="UP000008316">
    <property type="component" value="Chromosome 1"/>
</dbReference>
<keyword evidence="18" id="KW-1185">Reference proteome</keyword>
<evidence type="ECO:0000256" key="12">
    <source>
        <dbReference type="ARBA" id="ARBA00023139"/>
    </source>
</evidence>
<evidence type="ECO:0000256" key="3">
    <source>
        <dbReference type="ARBA" id="ARBA00022448"/>
    </source>
</evidence>
<dbReference type="Pfam" id="PF22461">
    <property type="entry name" value="SLBB_2"/>
    <property type="match status" value="2"/>
</dbReference>
<evidence type="ECO:0000256" key="8">
    <source>
        <dbReference type="ARBA" id="ARBA00023047"/>
    </source>
</evidence>
<dbReference type="Gene3D" id="3.30.1950.10">
    <property type="entry name" value="wza like domain"/>
    <property type="match status" value="1"/>
</dbReference>
<sequence length="412" mass="43912">MDSQCERYRAFRSPSMANRYGKTNMRHKDSIFALLAGWVVAGCAYAPGPSLDASRMQEAPKDGAPAPTYAVHPIDANVISGQLRATAEAMPLPPQSAGQPHDDYRVGRGDILGITVWGHPELSVGAAAAAPLPQLDGMAALGNGAGAPGSPGVLITPDGSRVAADGTIYFPTLGRVEVAGKTAAQISAMLVSRLGGYAIKPQLEVRVIQFRSQQVQLAGEVKNPGSLPITDLKLSVLDAITRSGGSLADADLQRVQLTRGGQTYVLDLQRTLDRGDVSQNVALETGDIVYVPDHNASRVFMLGEVAKPQTLFMDKGRMTLADAIATANGINPQSAQPRQILVIRRSAADPARPSIYRLDMTQVDSILLSTQFDLKPLDVVYVGTAQIAQVNRLLEQLLPTVTSMYLFYAATR</sequence>
<dbReference type="InterPro" id="IPR049712">
    <property type="entry name" value="Poly_export"/>
</dbReference>
<keyword evidence="9" id="KW-0406">Ion transport</keyword>
<feature type="domain" description="SLBB" evidence="16">
    <location>
        <begin position="298"/>
        <end position="382"/>
    </location>
</feature>
<dbReference type="InterPro" id="IPR054765">
    <property type="entry name" value="SLBB_dom"/>
</dbReference>
<keyword evidence="10" id="KW-0626">Porin</keyword>
<dbReference type="GO" id="GO:0006811">
    <property type="term" value="P:monoatomic ion transport"/>
    <property type="evidence" value="ECO:0007669"/>
    <property type="project" value="UniProtKB-KW"/>
</dbReference>
<keyword evidence="5" id="KW-0762">Sugar transport</keyword>
<evidence type="ECO:0000256" key="1">
    <source>
        <dbReference type="ARBA" id="ARBA00004571"/>
    </source>
</evidence>
<comment type="subcellular location">
    <subcellularLocation>
        <location evidence="1">Cell outer membrane</location>
        <topology evidence="1">Multi-pass membrane protein</topology>
    </subcellularLocation>
</comment>
<dbReference type="GO" id="GO:0046930">
    <property type="term" value="C:pore complex"/>
    <property type="evidence" value="ECO:0007669"/>
    <property type="project" value="UniProtKB-KW"/>
</dbReference>
<reference evidence="17 18" key="1">
    <citation type="journal article" date="2011" name="J. Bacteriol.">
        <title>Complete genome sequence of Burkholderia gladioli BSR3.</title>
        <authorList>
            <person name="Seo Y.S."/>
            <person name="Lim J."/>
            <person name="Choi B.S."/>
            <person name="Kim H."/>
            <person name="Goo E."/>
            <person name="Lee B."/>
            <person name="Lim J.S."/>
            <person name="Choi I.Y."/>
            <person name="Moon J.S."/>
            <person name="Kim J."/>
            <person name="Hwang I."/>
        </authorList>
    </citation>
    <scope>NUCLEOTIDE SEQUENCE [LARGE SCALE GENOMIC DNA]</scope>
    <source>
        <strain evidence="17 18">BSR3</strain>
    </source>
</reference>
<keyword evidence="11" id="KW-0472">Membrane</keyword>
<evidence type="ECO:0000313" key="18">
    <source>
        <dbReference type="Proteomes" id="UP000008316"/>
    </source>
</evidence>
<dbReference type="InterPro" id="IPR003715">
    <property type="entry name" value="Poly_export_N"/>
</dbReference>
<organism evidence="17 18">
    <name type="scientific">Burkholderia gladioli (strain BSR3)</name>
    <dbReference type="NCBI Taxonomy" id="999541"/>
    <lineage>
        <taxon>Bacteria</taxon>
        <taxon>Pseudomonadati</taxon>
        <taxon>Pseudomonadota</taxon>
        <taxon>Betaproteobacteria</taxon>
        <taxon>Burkholderiales</taxon>
        <taxon>Burkholderiaceae</taxon>
        <taxon>Burkholderia</taxon>
    </lineage>
</organism>
<keyword evidence="6" id="KW-0812">Transmembrane</keyword>
<dbReference type="HOGENOM" id="CLU_038343_4_2_4"/>
<evidence type="ECO:0000256" key="7">
    <source>
        <dbReference type="ARBA" id="ARBA00022729"/>
    </source>
</evidence>
<gene>
    <name evidence="17" type="ordered locus">bgla_1g15710</name>
</gene>
<evidence type="ECO:0000256" key="5">
    <source>
        <dbReference type="ARBA" id="ARBA00022597"/>
    </source>
</evidence>
<evidence type="ECO:0000256" key="6">
    <source>
        <dbReference type="ARBA" id="ARBA00022692"/>
    </source>
</evidence>
<dbReference type="STRING" id="999541.bgla_1g15710"/>
<keyword evidence="13" id="KW-0998">Cell outer membrane</keyword>
<protein>
    <submittedName>
        <fullName evidence="17">Capsule polysaccharide export protein</fullName>
    </submittedName>
</protein>
<dbReference type="GO" id="GO:0015159">
    <property type="term" value="F:polysaccharide transmembrane transporter activity"/>
    <property type="evidence" value="ECO:0007669"/>
    <property type="project" value="InterPro"/>
</dbReference>
<dbReference type="PANTHER" id="PTHR33619:SF3">
    <property type="entry name" value="POLYSACCHARIDE EXPORT PROTEIN GFCE-RELATED"/>
    <property type="match status" value="1"/>
</dbReference>
<keyword evidence="3" id="KW-0813">Transport</keyword>
<dbReference type="GO" id="GO:0015288">
    <property type="term" value="F:porin activity"/>
    <property type="evidence" value="ECO:0007669"/>
    <property type="project" value="UniProtKB-KW"/>
</dbReference>
<evidence type="ECO:0000256" key="4">
    <source>
        <dbReference type="ARBA" id="ARBA00022452"/>
    </source>
</evidence>
<keyword evidence="12" id="KW-0564">Palmitate</keyword>
<feature type="domain" description="SLBB" evidence="16">
    <location>
        <begin position="213"/>
        <end position="291"/>
    </location>
</feature>
<evidence type="ECO:0000313" key="17">
    <source>
        <dbReference type="EMBL" id="AEA60225.1"/>
    </source>
</evidence>
<keyword evidence="4" id="KW-1134">Transmembrane beta strand</keyword>
<evidence type="ECO:0000256" key="13">
    <source>
        <dbReference type="ARBA" id="ARBA00023237"/>
    </source>
</evidence>
<evidence type="ECO:0000259" key="16">
    <source>
        <dbReference type="Pfam" id="PF22461"/>
    </source>
</evidence>
<keyword evidence="8" id="KW-0625">Polysaccharide transport</keyword>
<dbReference type="GO" id="GO:0009279">
    <property type="term" value="C:cell outer membrane"/>
    <property type="evidence" value="ECO:0007669"/>
    <property type="project" value="UniProtKB-SubCell"/>
</dbReference>